<dbReference type="PANTHER" id="PTHR11618:SF4">
    <property type="entry name" value="TRANSCRIPTION FACTOR IIIB 90 KDA SUBUNIT"/>
    <property type="match status" value="1"/>
</dbReference>
<evidence type="ECO:0000256" key="5">
    <source>
        <dbReference type="ARBA" id="ARBA00022833"/>
    </source>
</evidence>
<keyword evidence="7" id="KW-0804">Transcription</keyword>
<name>A0AAD2HM97_9AGAR</name>
<comment type="caution">
    <text evidence="10">The sequence shown here is derived from an EMBL/GenBank/DDBJ whole genome shotgun (WGS) entry which is preliminary data.</text>
</comment>
<comment type="similarity">
    <text evidence="2">Belongs to the TFIIB family.</text>
</comment>
<proteinExistence type="inferred from homology"/>
<dbReference type="AlphaFoldDB" id="A0AAD2HM97"/>
<keyword evidence="6" id="KW-0805">Transcription regulation</keyword>
<keyword evidence="9" id="KW-0812">Transmembrane</keyword>
<evidence type="ECO:0000313" key="10">
    <source>
        <dbReference type="EMBL" id="CAK5277756.1"/>
    </source>
</evidence>
<accession>A0AAD2HM97</accession>
<evidence type="ECO:0008006" key="12">
    <source>
        <dbReference type="Google" id="ProtNLM"/>
    </source>
</evidence>
<keyword evidence="8" id="KW-0539">Nucleus</keyword>
<dbReference type="EMBL" id="CAVNYO010000419">
    <property type="protein sequence ID" value="CAK5277756.1"/>
    <property type="molecule type" value="Genomic_DNA"/>
</dbReference>
<gene>
    <name evidence="10" type="ORF">MYCIT1_LOCUS26840</name>
</gene>
<dbReference type="Proteomes" id="UP001295794">
    <property type="component" value="Unassembled WGS sequence"/>
</dbReference>
<dbReference type="GO" id="GO:0097550">
    <property type="term" value="C:transcription preinitiation complex"/>
    <property type="evidence" value="ECO:0007669"/>
    <property type="project" value="TreeGrafter"/>
</dbReference>
<evidence type="ECO:0000256" key="6">
    <source>
        <dbReference type="ARBA" id="ARBA00023015"/>
    </source>
</evidence>
<evidence type="ECO:0000256" key="2">
    <source>
        <dbReference type="ARBA" id="ARBA00010857"/>
    </source>
</evidence>
<evidence type="ECO:0000256" key="8">
    <source>
        <dbReference type="ARBA" id="ARBA00023242"/>
    </source>
</evidence>
<evidence type="ECO:0000313" key="11">
    <source>
        <dbReference type="Proteomes" id="UP001295794"/>
    </source>
</evidence>
<dbReference type="InterPro" id="IPR036915">
    <property type="entry name" value="Cyclin-like_sf"/>
</dbReference>
<dbReference type="InterPro" id="IPR000812">
    <property type="entry name" value="TFIIB"/>
</dbReference>
<keyword evidence="5" id="KW-0862">Zinc</keyword>
<keyword evidence="11" id="KW-1185">Reference proteome</keyword>
<sequence length="590" mass="64307">MSQATLAQNDLFAGLVYLLAVDNPLPLALLILLWLQRVDHGNIPRNTSFDPMAPAICKACGNATLIDDDAGLVCGNCGDVADPNHVVLSMDDFEGRTFGGPKILKSGRGRVLPGQSEQARDAAHHAEMREKLTRLADTLGVSDKLERAHNLFKNAMNTGKFRWGRTARLVAGACLSIALRFDNRPELFGNIADQLEEKITTVTRAFSSVVSALELRKTDGSAPPLLPTSLPRSYIAELGVHLSSALANPESSGIPASAVTFLRTLSLNSISETARALSDLVMERDLASPVASLPVPATACAVMLLAIEAEARTPFSNLGEMASFLGSFVRHKGPLIMARYKVLQDDLLGRIHKIEWLDHYEPNSGKCGRAKVPRRMVVARGIKTVLHREKTEGNREDASCAPRPQKRRKIEALQVATSFLANPLVGPLPSSFLVAPSGTQVVPLSLPTYLLTTFHSTRENQLPSRLRLLTIARGGVGPEEVGDDELFDTGELEKIFRAPDEVAQMRVLHGWDKLDEEQSPRKEPSRAKVGNVARRDLDELVQFGSDDTSDQGFMAGVPRALIDQDDDDDDDALLLPMPDDDYVVDLIVED</sequence>
<dbReference type="GO" id="GO:0005634">
    <property type="term" value="C:nucleus"/>
    <property type="evidence" value="ECO:0007669"/>
    <property type="project" value="UniProtKB-SubCell"/>
</dbReference>
<dbReference type="PANTHER" id="PTHR11618">
    <property type="entry name" value="TRANSCRIPTION INITIATION FACTOR IIB-RELATED"/>
    <property type="match status" value="1"/>
</dbReference>
<dbReference type="GO" id="GO:0001006">
    <property type="term" value="F:RNA polymerase III type 3 promoter sequence-specific DNA binding"/>
    <property type="evidence" value="ECO:0007669"/>
    <property type="project" value="TreeGrafter"/>
</dbReference>
<keyword evidence="9" id="KW-1133">Transmembrane helix</keyword>
<comment type="subcellular location">
    <subcellularLocation>
        <location evidence="1">Nucleus</location>
    </subcellularLocation>
</comment>
<dbReference type="GO" id="GO:0070897">
    <property type="term" value="P:transcription preinitiation complex assembly"/>
    <property type="evidence" value="ECO:0007669"/>
    <property type="project" value="InterPro"/>
</dbReference>
<evidence type="ECO:0000256" key="3">
    <source>
        <dbReference type="ARBA" id="ARBA00022723"/>
    </source>
</evidence>
<keyword evidence="3" id="KW-0479">Metal-binding</keyword>
<dbReference type="GO" id="GO:0008270">
    <property type="term" value="F:zinc ion binding"/>
    <property type="evidence" value="ECO:0007669"/>
    <property type="project" value="UniProtKB-KW"/>
</dbReference>
<dbReference type="GO" id="GO:0000995">
    <property type="term" value="F:RNA polymerase III general transcription initiation factor activity"/>
    <property type="evidence" value="ECO:0007669"/>
    <property type="project" value="TreeGrafter"/>
</dbReference>
<dbReference type="SUPFAM" id="SSF47954">
    <property type="entry name" value="Cyclin-like"/>
    <property type="match status" value="1"/>
</dbReference>
<protein>
    <recommendedName>
        <fullName evidence="12">B-related factor 1</fullName>
    </recommendedName>
</protein>
<evidence type="ECO:0000256" key="7">
    <source>
        <dbReference type="ARBA" id="ARBA00023163"/>
    </source>
</evidence>
<reference evidence="10" key="1">
    <citation type="submission" date="2023-11" db="EMBL/GenBank/DDBJ databases">
        <authorList>
            <person name="De Vega J J."/>
            <person name="De Vega J J."/>
        </authorList>
    </citation>
    <scope>NUCLEOTIDE SEQUENCE</scope>
</reference>
<evidence type="ECO:0000256" key="9">
    <source>
        <dbReference type="SAM" id="Phobius"/>
    </source>
</evidence>
<feature type="transmembrane region" description="Helical" evidence="9">
    <location>
        <begin position="12"/>
        <end position="35"/>
    </location>
</feature>
<dbReference type="GO" id="GO:0000126">
    <property type="term" value="C:transcription factor TFIIIB complex"/>
    <property type="evidence" value="ECO:0007669"/>
    <property type="project" value="TreeGrafter"/>
</dbReference>
<evidence type="ECO:0000256" key="4">
    <source>
        <dbReference type="ARBA" id="ARBA00022771"/>
    </source>
</evidence>
<keyword evidence="9" id="KW-0472">Membrane</keyword>
<keyword evidence="4" id="KW-0863">Zinc-finger</keyword>
<organism evidence="10 11">
    <name type="scientific">Mycena citricolor</name>
    <dbReference type="NCBI Taxonomy" id="2018698"/>
    <lineage>
        <taxon>Eukaryota</taxon>
        <taxon>Fungi</taxon>
        <taxon>Dikarya</taxon>
        <taxon>Basidiomycota</taxon>
        <taxon>Agaricomycotina</taxon>
        <taxon>Agaricomycetes</taxon>
        <taxon>Agaricomycetidae</taxon>
        <taxon>Agaricales</taxon>
        <taxon>Marasmiineae</taxon>
        <taxon>Mycenaceae</taxon>
        <taxon>Mycena</taxon>
    </lineage>
</organism>
<evidence type="ECO:0000256" key="1">
    <source>
        <dbReference type="ARBA" id="ARBA00004123"/>
    </source>
</evidence>
<dbReference type="CDD" id="cd00043">
    <property type="entry name" value="CYCLIN_SF"/>
    <property type="match status" value="1"/>
</dbReference>
<dbReference type="Gene3D" id="1.10.472.170">
    <property type="match status" value="1"/>
</dbReference>